<dbReference type="EMBL" id="JABWUV010000021">
    <property type="protein sequence ID" value="KAF6279864.1"/>
    <property type="molecule type" value="Genomic_DNA"/>
</dbReference>
<name>A0A7J7RVA1_MYOMY</name>
<organism evidence="2 3">
    <name type="scientific">Myotis myotis</name>
    <name type="common">Greater mouse-eared bat</name>
    <name type="synonym">Vespertilio myotis</name>
    <dbReference type="NCBI Taxonomy" id="51298"/>
    <lineage>
        <taxon>Eukaryota</taxon>
        <taxon>Metazoa</taxon>
        <taxon>Chordata</taxon>
        <taxon>Craniata</taxon>
        <taxon>Vertebrata</taxon>
        <taxon>Euteleostomi</taxon>
        <taxon>Mammalia</taxon>
        <taxon>Eutheria</taxon>
        <taxon>Laurasiatheria</taxon>
        <taxon>Chiroptera</taxon>
        <taxon>Yangochiroptera</taxon>
        <taxon>Vespertilionidae</taxon>
        <taxon>Myotis</taxon>
    </lineage>
</organism>
<evidence type="ECO:0000313" key="3">
    <source>
        <dbReference type="Proteomes" id="UP000527355"/>
    </source>
</evidence>
<feature type="region of interest" description="Disordered" evidence="1">
    <location>
        <begin position="63"/>
        <end position="139"/>
    </location>
</feature>
<comment type="caution">
    <text evidence="2">The sequence shown here is derived from an EMBL/GenBank/DDBJ whole genome shotgun (WGS) entry which is preliminary data.</text>
</comment>
<proteinExistence type="predicted"/>
<gene>
    <name evidence="2" type="ORF">mMyoMyo1_010123</name>
</gene>
<evidence type="ECO:0000313" key="2">
    <source>
        <dbReference type="EMBL" id="KAF6279864.1"/>
    </source>
</evidence>
<keyword evidence="3" id="KW-1185">Reference proteome</keyword>
<accession>A0A7J7RVA1</accession>
<sequence length="155" mass="16664">MQLRERTCLQWASPSGHRRRSDPPEAAKCPGRPDAGRPGGCGAKALRWSLGVVPRWGCCFKETGCPAGAPRLSSELPRGAEGAGSLCAHTDPPPPGSLDSVSSGYRDSEGSKEWMPDPQRPRPPSRTESPGRRMGRGRTCMSDVPQWLLFLSVGL</sequence>
<feature type="compositionally biased region" description="Basic and acidic residues" evidence="1">
    <location>
        <begin position="106"/>
        <end position="115"/>
    </location>
</feature>
<evidence type="ECO:0000256" key="1">
    <source>
        <dbReference type="SAM" id="MobiDB-lite"/>
    </source>
</evidence>
<reference evidence="2 3" key="1">
    <citation type="journal article" date="2020" name="Nature">
        <title>Six reference-quality genomes reveal evolution of bat adaptations.</title>
        <authorList>
            <person name="Jebb D."/>
            <person name="Huang Z."/>
            <person name="Pippel M."/>
            <person name="Hughes G.M."/>
            <person name="Lavrichenko K."/>
            <person name="Devanna P."/>
            <person name="Winkler S."/>
            <person name="Jermiin L.S."/>
            <person name="Skirmuntt E.C."/>
            <person name="Katzourakis A."/>
            <person name="Burkitt-Gray L."/>
            <person name="Ray D.A."/>
            <person name="Sullivan K.A.M."/>
            <person name="Roscito J.G."/>
            <person name="Kirilenko B.M."/>
            <person name="Davalos L.M."/>
            <person name="Corthals A.P."/>
            <person name="Power M.L."/>
            <person name="Jones G."/>
            <person name="Ransome R.D."/>
            <person name="Dechmann D.K.N."/>
            <person name="Locatelli A.G."/>
            <person name="Puechmaille S.J."/>
            <person name="Fedrigo O."/>
            <person name="Jarvis E.D."/>
            <person name="Hiller M."/>
            <person name="Vernes S.C."/>
            <person name="Myers E.W."/>
            <person name="Teeling E.C."/>
        </authorList>
    </citation>
    <scope>NUCLEOTIDE SEQUENCE [LARGE SCALE GENOMIC DNA]</scope>
    <source>
        <strain evidence="2">MMyoMyo1</strain>
        <tissue evidence="2">Flight muscle</tissue>
    </source>
</reference>
<protein>
    <submittedName>
        <fullName evidence="2">Uncharacterized protein</fullName>
    </submittedName>
</protein>
<feature type="region of interest" description="Disordered" evidence="1">
    <location>
        <begin position="1"/>
        <end position="40"/>
    </location>
</feature>
<dbReference type="Proteomes" id="UP000527355">
    <property type="component" value="Unassembled WGS sequence"/>
</dbReference>
<dbReference type="AlphaFoldDB" id="A0A7J7RVA1"/>